<organism evidence="2 3">
    <name type="scientific">Mesorhizobium escarrei</name>
    <dbReference type="NCBI Taxonomy" id="666018"/>
    <lineage>
        <taxon>Bacteria</taxon>
        <taxon>Pseudomonadati</taxon>
        <taxon>Pseudomonadota</taxon>
        <taxon>Alphaproteobacteria</taxon>
        <taxon>Hyphomicrobiales</taxon>
        <taxon>Phyllobacteriaceae</taxon>
        <taxon>Mesorhizobium</taxon>
    </lineage>
</organism>
<accession>A0ABM9DQ84</accession>
<protein>
    <submittedName>
        <fullName evidence="2">Uncharacterized protein</fullName>
    </submittedName>
</protein>
<evidence type="ECO:0000256" key="1">
    <source>
        <dbReference type="SAM" id="MobiDB-lite"/>
    </source>
</evidence>
<evidence type="ECO:0000313" key="2">
    <source>
        <dbReference type="EMBL" id="CAH2398825.1"/>
    </source>
</evidence>
<feature type="compositionally biased region" description="Polar residues" evidence="1">
    <location>
        <begin position="38"/>
        <end position="53"/>
    </location>
</feature>
<keyword evidence="3" id="KW-1185">Reference proteome</keyword>
<dbReference type="EMBL" id="CAKXZT010000113">
    <property type="protein sequence ID" value="CAH2398825.1"/>
    <property type="molecule type" value="Genomic_DNA"/>
</dbReference>
<dbReference type="Proteomes" id="UP001153050">
    <property type="component" value="Unassembled WGS sequence"/>
</dbReference>
<feature type="compositionally biased region" description="Basic and acidic residues" evidence="1">
    <location>
        <begin position="1"/>
        <end position="15"/>
    </location>
</feature>
<evidence type="ECO:0000313" key="3">
    <source>
        <dbReference type="Proteomes" id="UP001153050"/>
    </source>
</evidence>
<proteinExistence type="predicted"/>
<reference evidence="2 3" key="1">
    <citation type="submission" date="2022-03" db="EMBL/GenBank/DDBJ databases">
        <authorList>
            <person name="Brunel B."/>
        </authorList>
    </citation>
    <scope>NUCLEOTIDE SEQUENCE [LARGE SCALE GENOMIC DNA]</scope>
    <source>
        <strain evidence="2">STM5069sample</strain>
    </source>
</reference>
<gene>
    <name evidence="2" type="ORF">MES5069_200201</name>
</gene>
<feature type="region of interest" description="Disordered" evidence="1">
    <location>
        <begin position="1"/>
        <end position="53"/>
    </location>
</feature>
<sequence length="53" mass="5739">MCESDRYSDGEKDEAAALTPPSPRHYTGGGKGEGQRQPLPQSYFSTLPSAPNR</sequence>
<name>A0ABM9DQ84_9HYPH</name>
<comment type="caution">
    <text evidence="2">The sequence shown here is derived from an EMBL/GenBank/DDBJ whole genome shotgun (WGS) entry which is preliminary data.</text>
</comment>